<sequence length="197" mass="23249">MMDKKLFTMEDCIKDSYYKEDYEGKIIVMRYEALKDQYRDERFQLWLGSSGFGCDPSLRGRAVFATCLYDNEHAEWRRENFLGTIKPEVLPDWARLKLSQMKPHSSANEREQTPKYSGYSFLENGRYKAGVGLYSEKEAMEYVELQKPYQHRIMICDRDDFNVLEVIKGEMIHPSKEDLEAFLSEQEQSGNSMRMNL</sequence>
<proteinExistence type="predicted"/>
<gene>
    <name evidence="1" type="ORF">DSOL_2732</name>
</gene>
<organism evidence="1 2">
    <name type="scientific">Desulfosporosinus metallidurans</name>
    <dbReference type="NCBI Taxonomy" id="1888891"/>
    <lineage>
        <taxon>Bacteria</taxon>
        <taxon>Bacillati</taxon>
        <taxon>Bacillota</taxon>
        <taxon>Clostridia</taxon>
        <taxon>Eubacteriales</taxon>
        <taxon>Desulfitobacteriaceae</taxon>
        <taxon>Desulfosporosinus</taxon>
    </lineage>
</organism>
<reference evidence="1 2" key="1">
    <citation type="submission" date="2016-09" db="EMBL/GenBank/DDBJ databases">
        <title>Complete genome of Desulfosporosinus sp. OL.</title>
        <authorList>
            <person name="Mardanov A."/>
            <person name="Beletsky A."/>
            <person name="Panova A."/>
            <person name="Karnachuk O."/>
            <person name="Ravin N."/>
        </authorList>
    </citation>
    <scope>NUCLEOTIDE SEQUENCE [LARGE SCALE GENOMIC DNA]</scope>
    <source>
        <strain evidence="1 2">OL</strain>
    </source>
</reference>
<dbReference type="Proteomes" id="UP000186102">
    <property type="component" value="Unassembled WGS sequence"/>
</dbReference>
<keyword evidence="2" id="KW-1185">Reference proteome</keyword>
<dbReference type="AlphaFoldDB" id="A0A1Q8QVN0"/>
<name>A0A1Q8QVN0_9FIRM</name>
<dbReference type="RefSeq" id="WP_075365299.1">
    <property type="nucleotide sequence ID" value="NZ_MLBF01000019.1"/>
</dbReference>
<evidence type="ECO:0000313" key="2">
    <source>
        <dbReference type="Proteomes" id="UP000186102"/>
    </source>
</evidence>
<dbReference type="STRING" id="1888891.DSOL_2732"/>
<protein>
    <submittedName>
        <fullName evidence="1">Uncharacterized protein</fullName>
    </submittedName>
</protein>
<evidence type="ECO:0000313" key="1">
    <source>
        <dbReference type="EMBL" id="OLN31393.1"/>
    </source>
</evidence>
<dbReference type="EMBL" id="MLBF01000019">
    <property type="protein sequence ID" value="OLN31393.1"/>
    <property type="molecule type" value="Genomic_DNA"/>
</dbReference>
<comment type="caution">
    <text evidence="1">The sequence shown here is derived from an EMBL/GenBank/DDBJ whole genome shotgun (WGS) entry which is preliminary data.</text>
</comment>
<accession>A0A1Q8QVN0</accession>